<protein>
    <submittedName>
        <fullName evidence="3">Uncharacterized protein</fullName>
    </submittedName>
</protein>
<dbReference type="AlphaFoldDB" id="A0A7G9B3S1"/>
<feature type="coiled-coil region" evidence="1">
    <location>
        <begin position="64"/>
        <end position="112"/>
    </location>
</feature>
<keyword evidence="1" id="KW-0175">Coiled coil</keyword>
<accession>A0A7G9B3S1</accession>
<feature type="transmembrane region" description="Helical" evidence="2">
    <location>
        <begin position="28"/>
        <end position="49"/>
    </location>
</feature>
<dbReference type="KEGG" id="ohi:H8790_12295"/>
<reference evidence="3 4" key="1">
    <citation type="submission" date="2020-08" db="EMBL/GenBank/DDBJ databases">
        <authorList>
            <person name="Liu C."/>
            <person name="Sun Q."/>
        </authorList>
    </citation>
    <scope>NUCLEOTIDE SEQUENCE [LARGE SCALE GENOMIC DNA]</scope>
    <source>
        <strain evidence="3 4">NSJ-62</strain>
    </source>
</reference>
<sequence>MKFKKRGDGAQDSAPAPEEAVSGRQKPVFIYIIILFTVAFILILVSFVMHQRSNQQVLGELHNNVNAIEELQDALDENLRLQKELAKTQKELSSASEQLEREQALRKSEEDESAALLSLYSLQQLYAAGDYAKCEEVIDQYEESGVVDALPTESTDAAVVSPLQRYQQLKEGVAQKMAEAAE</sequence>
<keyword evidence="4" id="KW-1185">Reference proteome</keyword>
<keyword evidence="2" id="KW-0812">Transmembrane</keyword>
<dbReference type="EMBL" id="CP060490">
    <property type="protein sequence ID" value="QNL44202.1"/>
    <property type="molecule type" value="Genomic_DNA"/>
</dbReference>
<dbReference type="Proteomes" id="UP000515960">
    <property type="component" value="Chromosome"/>
</dbReference>
<evidence type="ECO:0000313" key="3">
    <source>
        <dbReference type="EMBL" id="QNL44202.1"/>
    </source>
</evidence>
<name>A0A7G9B3S1_9FIRM</name>
<evidence type="ECO:0000256" key="2">
    <source>
        <dbReference type="SAM" id="Phobius"/>
    </source>
</evidence>
<proteinExistence type="predicted"/>
<dbReference type="RefSeq" id="WP_187332803.1">
    <property type="nucleotide sequence ID" value="NZ_CP060490.1"/>
</dbReference>
<keyword evidence="2" id="KW-1133">Transmembrane helix</keyword>
<keyword evidence="2" id="KW-0472">Membrane</keyword>
<organism evidence="3 4">
    <name type="scientific">Oscillibacter hominis</name>
    <dbReference type="NCBI Taxonomy" id="2763056"/>
    <lineage>
        <taxon>Bacteria</taxon>
        <taxon>Bacillati</taxon>
        <taxon>Bacillota</taxon>
        <taxon>Clostridia</taxon>
        <taxon>Eubacteriales</taxon>
        <taxon>Oscillospiraceae</taxon>
        <taxon>Oscillibacter</taxon>
    </lineage>
</organism>
<gene>
    <name evidence="3" type="ORF">H8790_12295</name>
</gene>
<evidence type="ECO:0000313" key="4">
    <source>
        <dbReference type="Proteomes" id="UP000515960"/>
    </source>
</evidence>
<evidence type="ECO:0000256" key="1">
    <source>
        <dbReference type="SAM" id="Coils"/>
    </source>
</evidence>